<dbReference type="Gene3D" id="1.10.357.10">
    <property type="entry name" value="Tetracycline Repressor, domain 2"/>
    <property type="match status" value="1"/>
</dbReference>
<dbReference type="EMBL" id="CP023700">
    <property type="protein sequence ID" value="QEU88193.1"/>
    <property type="molecule type" value="Genomic_DNA"/>
</dbReference>
<organism evidence="6 7">
    <name type="scientific">Streptomyces viridosporus T7A</name>
    <dbReference type="NCBI Taxonomy" id="665577"/>
    <lineage>
        <taxon>Bacteria</taxon>
        <taxon>Bacillati</taxon>
        <taxon>Actinomycetota</taxon>
        <taxon>Actinomycetes</taxon>
        <taxon>Kitasatosporales</taxon>
        <taxon>Streptomycetaceae</taxon>
        <taxon>Streptomyces</taxon>
    </lineage>
</organism>
<evidence type="ECO:0000313" key="7">
    <source>
        <dbReference type="Proteomes" id="UP000327143"/>
    </source>
</evidence>
<accession>A0ABX6AME4</accession>
<evidence type="ECO:0000256" key="2">
    <source>
        <dbReference type="ARBA" id="ARBA00023125"/>
    </source>
</evidence>
<keyword evidence="2 4" id="KW-0238">DNA-binding</keyword>
<protein>
    <submittedName>
        <fullName evidence="6">TetR/AcrR family transcriptional regulator</fullName>
    </submittedName>
</protein>
<dbReference type="Proteomes" id="UP000327143">
    <property type="component" value="Chromosome"/>
</dbReference>
<evidence type="ECO:0000256" key="3">
    <source>
        <dbReference type="ARBA" id="ARBA00023163"/>
    </source>
</evidence>
<dbReference type="InterPro" id="IPR009057">
    <property type="entry name" value="Homeodomain-like_sf"/>
</dbReference>
<evidence type="ECO:0000259" key="5">
    <source>
        <dbReference type="PROSITE" id="PS50977"/>
    </source>
</evidence>
<sequence length="208" mass="23428">MAGLRAAQKEMTRKILVSAAMELFQSKGYAATTVNDIAAAAGTTRVTFYAYFSSRSDLARALIGELNDILGRSPSPEHRSTAGHLVRAVREGTRTSLGQWLRERSEQWDTIRPYMNVTIEASTVDPELRGLVEEWFEEVTADIEQGLDEAGRFEPKTRHTRAVLAFAQLHEVGQHWREGRWQIDRDTLIELLTDSWLSLLADRDAPVS</sequence>
<dbReference type="PANTHER" id="PTHR30055">
    <property type="entry name" value="HTH-TYPE TRANSCRIPTIONAL REGULATOR RUTR"/>
    <property type="match status" value="1"/>
</dbReference>
<dbReference type="PRINTS" id="PR00455">
    <property type="entry name" value="HTHTETR"/>
</dbReference>
<keyword evidence="1" id="KW-0805">Transcription regulation</keyword>
<evidence type="ECO:0000313" key="6">
    <source>
        <dbReference type="EMBL" id="QEU88193.1"/>
    </source>
</evidence>
<dbReference type="PANTHER" id="PTHR30055:SF234">
    <property type="entry name" value="HTH-TYPE TRANSCRIPTIONAL REGULATOR BETI"/>
    <property type="match status" value="1"/>
</dbReference>
<name>A0ABX6AME4_STRVD</name>
<evidence type="ECO:0000256" key="4">
    <source>
        <dbReference type="PROSITE-ProRule" id="PRU00335"/>
    </source>
</evidence>
<gene>
    <name evidence="6" type="ORF">CP969_28495</name>
</gene>
<feature type="DNA-binding region" description="H-T-H motif" evidence="4">
    <location>
        <begin position="33"/>
        <end position="52"/>
    </location>
</feature>
<proteinExistence type="predicted"/>
<dbReference type="SUPFAM" id="SSF46689">
    <property type="entry name" value="Homeodomain-like"/>
    <property type="match status" value="1"/>
</dbReference>
<dbReference type="InterPro" id="IPR050109">
    <property type="entry name" value="HTH-type_TetR-like_transc_reg"/>
</dbReference>
<dbReference type="Pfam" id="PF00440">
    <property type="entry name" value="TetR_N"/>
    <property type="match status" value="1"/>
</dbReference>
<keyword evidence="7" id="KW-1185">Reference proteome</keyword>
<keyword evidence="3" id="KW-0804">Transcription</keyword>
<dbReference type="InterPro" id="IPR001647">
    <property type="entry name" value="HTH_TetR"/>
</dbReference>
<feature type="domain" description="HTH tetR-type" evidence="5">
    <location>
        <begin position="10"/>
        <end position="70"/>
    </location>
</feature>
<evidence type="ECO:0000256" key="1">
    <source>
        <dbReference type="ARBA" id="ARBA00023015"/>
    </source>
</evidence>
<reference evidence="6 7" key="1">
    <citation type="submission" date="2017-09" db="EMBL/GenBank/DDBJ databases">
        <authorList>
            <person name="Lee N."/>
            <person name="Cho B.-K."/>
        </authorList>
    </citation>
    <scope>NUCLEOTIDE SEQUENCE [LARGE SCALE GENOMIC DNA]</scope>
    <source>
        <strain evidence="6 7">ATCC 39115</strain>
    </source>
</reference>
<dbReference type="PROSITE" id="PS50977">
    <property type="entry name" value="HTH_TETR_2"/>
    <property type="match status" value="1"/>
</dbReference>